<comment type="caution">
    <text evidence="1">The sequence shown here is derived from an EMBL/GenBank/DDBJ whole genome shotgun (WGS) entry which is preliminary data.</text>
</comment>
<organism evidence="1 2">
    <name type="scientific">Pseudomonas syringae pv. pisi str. 1704B</name>
    <dbReference type="NCBI Taxonomy" id="629263"/>
    <lineage>
        <taxon>Bacteria</taxon>
        <taxon>Pseudomonadati</taxon>
        <taxon>Pseudomonadota</taxon>
        <taxon>Gammaproteobacteria</taxon>
        <taxon>Pseudomonadales</taxon>
        <taxon>Pseudomonadaceae</taxon>
        <taxon>Pseudomonas</taxon>
        <taxon>Pseudomonas syringae</taxon>
    </lineage>
</organism>
<evidence type="ECO:0000313" key="2">
    <source>
        <dbReference type="Proteomes" id="UP000004986"/>
    </source>
</evidence>
<name>F3GS93_PSESJ</name>
<evidence type="ECO:0000313" key="1">
    <source>
        <dbReference type="EMBL" id="EGH49946.1"/>
    </source>
</evidence>
<feature type="non-terminal residue" evidence="1">
    <location>
        <position position="34"/>
    </location>
</feature>
<gene>
    <name evidence="1" type="ORF">PSYPI_49072</name>
</gene>
<dbReference type="EMBL" id="AEAI01004934">
    <property type="protein sequence ID" value="EGH49946.1"/>
    <property type="molecule type" value="Genomic_DNA"/>
</dbReference>
<proteinExistence type="predicted"/>
<protein>
    <submittedName>
        <fullName evidence="1">Uncharacterized protein</fullName>
    </submittedName>
</protein>
<reference evidence="1 2" key="1">
    <citation type="journal article" date="2011" name="PLoS Pathog.">
        <title>Dynamic evolution of pathogenicity revealed by sequencing and comparative genomics of 19 Pseudomonas syringae isolates.</title>
        <authorList>
            <person name="Baltrus D.A."/>
            <person name="Nishimura M.T."/>
            <person name="Romanchuk A."/>
            <person name="Chang J.H."/>
            <person name="Mukhtar M.S."/>
            <person name="Cherkis K."/>
            <person name="Roach J."/>
            <person name="Grant S.R."/>
            <person name="Jones C.D."/>
            <person name="Dangl J.L."/>
        </authorList>
    </citation>
    <scope>NUCLEOTIDE SEQUENCE [LARGE SCALE GENOMIC DNA]</scope>
    <source>
        <strain evidence="1 2">1704B</strain>
    </source>
</reference>
<dbReference type="AlphaFoldDB" id="F3GS93"/>
<sequence length="34" mass="3860">MVAKVPALQLQSTAKPLTDRFRLFAKALGSREWE</sequence>
<dbReference type="Proteomes" id="UP000004986">
    <property type="component" value="Unassembled WGS sequence"/>
</dbReference>
<dbReference type="HOGENOM" id="CLU_3379003_0_0_6"/>
<accession>F3GS93</accession>
<keyword evidence="2" id="KW-1185">Reference proteome</keyword>